<evidence type="ECO:0000313" key="11">
    <source>
        <dbReference type="Proteomes" id="UP000054248"/>
    </source>
</evidence>
<evidence type="ECO:0000313" key="10">
    <source>
        <dbReference type="EMBL" id="KIO17379.1"/>
    </source>
</evidence>
<dbReference type="EC" id="3.4.19.12" evidence="8"/>
<dbReference type="Pfam" id="PF18031">
    <property type="entry name" value="UCH_C"/>
    <property type="match status" value="1"/>
</dbReference>
<evidence type="ECO:0000256" key="2">
    <source>
        <dbReference type="ARBA" id="ARBA00009326"/>
    </source>
</evidence>
<dbReference type="GO" id="GO:0004843">
    <property type="term" value="F:cysteine-type deubiquitinase activity"/>
    <property type="evidence" value="ECO:0007669"/>
    <property type="project" value="UniProtKB-UniRule"/>
</dbReference>
<dbReference type="OrthoDB" id="1924260at2759"/>
<organism evidence="10 11">
    <name type="scientific">Tulasnella calospora MUT 4182</name>
    <dbReference type="NCBI Taxonomy" id="1051891"/>
    <lineage>
        <taxon>Eukaryota</taxon>
        <taxon>Fungi</taxon>
        <taxon>Dikarya</taxon>
        <taxon>Basidiomycota</taxon>
        <taxon>Agaricomycotina</taxon>
        <taxon>Agaricomycetes</taxon>
        <taxon>Cantharellales</taxon>
        <taxon>Tulasnellaceae</taxon>
        <taxon>Tulasnella</taxon>
    </lineage>
</organism>
<protein>
    <recommendedName>
        <fullName evidence="8">Ubiquitin carboxyl-terminal hydrolase</fullName>
        <ecNumber evidence="8">3.4.19.12</ecNumber>
    </recommendedName>
</protein>
<keyword evidence="4 7" id="KW-0833">Ubl conjugation pathway</keyword>
<name>A0A0C3Q3V9_9AGAM</name>
<sequence length="320" mass="35226">MDDDVESSWKVFESDPACFNELLDALGVKGLIVDDLYSLDSASLAALQPLHALVFLFKWVAGSDEKGGASGEYDQDFTGFFMRQVVNNACATIAVLNGLFNIPGAEVGEQLAQLQEFSTGMDAETRGEIFTSSDWLRTQHNSLIPPSAISLANLGLPKTAEDAYHFVVYLPHLGAVYELDGLKRAPINHGAYPEAGEGWAGKAREVIEHRISTYPPGSIHFNLLAIRGDPLPSLRAQLQAAGDNPMAEVYQEQIRIEEEKRSAWAFENSLRRHNHLGLIHSLLLGLAQASPSAYDKAIENAKAKYKERKEKAKKDGTWEE</sequence>
<dbReference type="PANTHER" id="PTHR10589:SF16">
    <property type="entry name" value="UBIQUITIN CARBOXYL-TERMINAL HYDROLASE ISOZYME L5"/>
    <property type="match status" value="1"/>
</dbReference>
<dbReference type="Gene3D" id="1.20.58.860">
    <property type="match status" value="1"/>
</dbReference>
<evidence type="ECO:0000259" key="9">
    <source>
        <dbReference type="PROSITE" id="PS52048"/>
    </source>
</evidence>
<comment type="similarity">
    <text evidence="2 7 8">Belongs to the peptidase C12 family.</text>
</comment>
<keyword evidence="11" id="KW-1185">Reference proteome</keyword>
<dbReference type="InterPro" id="IPR036959">
    <property type="entry name" value="Peptidase_C12_UCH_sf"/>
</dbReference>
<dbReference type="InterPro" id="IPR038765">
    <property type="entry name" value="Papain-like_cys_pep_sf"/>
</dbReference>
<dbReference type="PANTHER" id="PTHR10589">
    <property type="entry name" value="UBIQUITIN CARBOXYL-TERMINAL HYDROLASE"/>
    <property type="match status" value="1"/>
</dbReference>
<keyword evidence="3 7" id="KW-0645">Protease</keyword>
<evidence type="ECO:0000256" key="7">
    <source>
        <dbReference type="PROSITE-ProRule" id="PRU01393"/>
    </source>
</evidence>
<feature type="site" description="Important for enzyme activity" evidence="7">
    <location>
        <position position="180"/>
    </location>
</feature>
<evidence type="ECO:0000256" key="8">
    <source>
        <dbReference type="RuleBase" id="RU361215"/>
    </source>
</evidence>
<evidence type="ECO:0000256" key="6">
    <source>
        <dbReference type="ARBA" id="ARBA00022807"/>
    </source>
</evidence>
<dbReference type="Gene3D" id="3.40.532.10">
    <property type="entry name" value="Peptidase C12, ubiquitin carboxyl-terminal hydrolase"/>
    <property type="match status" value="1"/>
</dbReference>
<gene>
    <name evidence="10" type="ORF">M407DRAFT_246760</name>
</gene>
<keyword evidence="5 7" id="KW-0378">Hydrolase</keyword>
<evidence type="ECO:0000256" key="1">
    <source>
        <dbReference type="ARBA" id="ARBA00000707"/>
    </source>
</evidence>
<dbReference type="SUPFAM" id="SSF54001">
    <property type="entry name" value="Cysteine proteinases"/>
    <property type="match status" value="1"/>
</dbReference>
<feature type="site" description="Transition state stabilizer" evidence="7">
    <location>
        <position position="84"/>
    </location>
</feature>
<dbReference type="HOGENOM" id="CLU_018316_0_1_1"/>
<feature type="active site" description="Nucleophile" evidence="7">
    <location>
        <position position="90"/>
    </location>
</feature>
<dbReference type="InterPro" id="IPR041507">
    <property type="entry name" value="UCH_C"/>
</dbReference>
<reference evidence="11" key="2">
    <citation type="submission" date="2015-01" db="EMBL/GenBank/DDBJ databases">
        <title>Evolutionary Origins and Diversification of the Mycorrhizal Mutualists.</title>
        <authorList>
            <consortium name="DOE Joint Genome Institute"/>
            <consortium name="Mycorrhizal Genomics Consortium"/>
            <person name="Kohler A."/>
            <person name="Kuo A."/>
            <person name="Nagy L.G."/>
            <person name="Floudas D."/>
            <person name="Copeland A."/>
            <person name="Barry K.W."/>
            <person name="Cichocki N."/>
            <person name="Veneault-Fourrey C."/>
            <person name="LaButti K."/>
            <person name="Lindquist E.A."/>
            <person name="Lipzen A."/>
            <person name="Lundell T."/>
            <person name="Morin E."/>
            <person name="Murat C."/>
            <person name="Riley R."/>
            <person name="Ohm R."/>
            <person name="Sun H."/>
            <person name="Tunlid A."/>
            <person name="Henrissat B."/>
            <person name="Grigoriev I.V."/>
            <person name="Hibbett D.S."/>
            <person name="Martin F."/>
        </authorList>
    </citation>
    <scope>NUCLEOTIDE SEQUENCE [LARGE SCALE GENOMIC DNA]</scope>
    <source>
        <strain evidence="11">MUT 4182</strain>
    </source>
</reference>
<evidence type="ECO:0000256" key="4">
    <source>
        <dbReference type="ARBA" id="ARBA00022786"/>
    </source>
</evidence>
<dbReference type="AlphaFoldDB" id="A0A0C3Q3V9"/>
<dbReference type="Proteomes" id="UP000054248">
    <property type="component" value="Unassembled WGS sequence"/>
</dbReference>
<dbReference type="STRING" id="1051891.A0A0C3Q3V9"/>
<dbReference type="GO" id="GO:0005737">
    <property type="term" value="C:cytoplasm"/>
    <property type="evidence" value="ECO:0007669"/>
    <property type="project" value="TreeGrafter"/>
</dbReference>
<reference evidence="10 11" key="1">
    <citation type="submission" date="2014-04" db="EMBL/GenBank/DDBJ databases">
        <authorList>
            <consortium name="DOE Joint Genome Institute"/>
            <person name="Kuo A."/>
            <person name="Girlanda M."/>
            <person name="Perotto S."/>
            <person name="Kohler A."/>
            <person name="Nagy L.G."/>
            <person name="Floudas D."/>
            <person name="Copeland A."/>
            <person name="Barry K.W."/>
            <person name="Cichocki N."/>
            <person name="Veneault-Fourrey C."/>
            <person name="LaButti K."/>
            <person name="Lindquist E.A."/>
            <person name="Lipzen A."/>
            <person name="Lundell T."/>
            <person name="Morin E."/>
            <person name="Murat C."/>
            <person name="Sun H."/>
            <person name="Tunlid A."/>
            <person name="Henrissat B."/>
            <person name="Grigoriev I.V."/>
            <person name="Hibbett D.S."/>
            <person name="Martin F."/>
            <person name="Nordberg H.P."/>
            <person name="Cantor M.N."/>
            <person name="Hua S.X."/>
        </authorList>
    </citation>
    <scope>NUCLEOTIDE SEQUENCE [LARGE SCALE GENOMIC DNA]</scope>
    <source>
        <strain evidence="10 11">MUT 4182</strain>
    </source>
</reference>
<dbReference type="PROSITE" id="PS52048">
    <property type="entry name" value="UCH_DOMAIN"/>
    <property type="match status" value="1"/>
</dbReference>
<keyword evidence="6 7" id="KW-0788">Thiol protease</keyword>
<accession>A0A0C3Q3V9</accession>
<proteinExistence type="inferred from homology"/>
<comment type="catalytic activity">
    <reaction evidence="1 7 8">
        <text>Thiol-dependent hydrolysis of ester, thioester, amide, peptide and isopeptide bonds formed by the C-terminal Gly of ubiquitin (a 76-residue protein attached to proteins as an intracellular targeting signal).</text>
        <dbReference type="EC" id="3.4.19.12"/>
    </reaction>
</comment>
<dbReference type="Pfam" id="PF01088">
    <property type="entry name" value="Peptidase_C12"/>
    <property type="match status" value="1"/>
</dbReference>
<dbReference type="PRINTS" id="PR00707">
    <property type="entry name" value="UBCTHYDRLASE"/>
</dbReference>
<dbReference type="GO" id="GO:0006511">
    <property type="term" value="P:ubiquitin-dependent protein catabolic process"/>
    <property type="evidence" value="ECO:0007669"/>
    <property type="project" value="UniProtKB-UniRule"/>
</dbReference>
<feature type="domain" description="UCH catalytic" evidence="9">
    <location>
        <begin position="8"/>
        <end position="228"/>
    </location>
</feature>
<evidence type="ECO:0000256" key="3">
    <source>
        <dbReference type="ARBA" id="ARBA00022670"/>
    </source>
</evidence>
<feature type="active site" description="Proton donor" evidence="7">
    <location>
        <position position="165"/>
    </location>
</feature>
<dbReference type="EMBL" id="KN823391">
    <property type="protein sequence ID" value="KIO17379.1"/>
    <property type="molecule type" value="Genomic_DNA"/>
</dbReference>
<dbReference type="InterPro" id="IPR001578">
    <property type="entry name" value="Peptidase_C12_UCH"/>
</dbReference>
<evidence type="ECO:0000256" key="5">
    <source>
        <dbReference type="ARBA" id="ARBA00022801"/>
    </source>
</evidence>
<dbReference type="GO" id="GO:0016579">
    <property type="term" value="P:protein deubiquitination"/>
    <property type="evidence" value="ECO:0007669"/>
    <property type="project" value="TreeGrafter"/>
</dbReference>